<accession>A0A5B8VIU6</accession>
<evidence type="ECO:0000313" key="2">
    <source>
        <dbReference type="EMBL" id="QEC70218.1"/>
    </source>
</evidence>
<dbReference type="AlphaFoldDB" id="A0A5B8VIU6"/>
<dbReference type="InterPro" id="IPR007621">
    <property type="entry name" value="TPM_dom"/>
</dbReference>
<organism evidence="2 3">
    <name type="scientific">Panacibacter ginsenosidivorans</name>
    <dbReference type="NCBI Taxonomy" id="1813871"/>
    <lineage>
        <taxon>Bacteria</taxon>
        <taxon>Pseudomonadati</taxon>
        <taxon>Bacteroidota</taxon>
        <taxon>Chitinophagia</taxon>
        <taxon>Chitinophagales</taxon>
        <taxon>Chitinophagaceae</taxon>
        <taxon>Panacibacter</taxon>
    </lineage>
</organism>
<gene>
    <name evidence="2" type="ORF">FRZ67_12445</name>
</gene>
<dbReference type="Pfam" id="PF04536">
    <property type="entry name" value="TPM_phosphatase"/>
    <property type="match status" value="1"/>
</dbReference>
<dbReference type="RefSeq" id="WP_147193210.1">
    <property type="nucleotide sequence ID" value="NZ_CP042435.1"/>
</dbReference>
<dbReference type="Proteomes" id="UP000321533">
    <property type="component" value="Chromosome"/>
</dbReference>
<dbReference type="OrthoDB" id="9810918at2"/>
<dbReference type="EMBL" id="CP042435">
    <property type="protein sequence ID" value="QEC70218.1"/>
    <property type="molecule type" value="Genomic_DNA"/>
</dbReference>
<proteinExistence type="predicted"/>
<feature type="domain" description="TPM" evidence="1">
    <location>
        <begin position="3"/>
        <end position="59"/>
    </location>
</feature>
<evidence type="ECO:0000313" key="3">
    <source>
        <dbReference type="Proteomes" id="UP000321533"/>
    </source>
</evidence>
<evidence type="ECO:0000259" key="1">
    <source>
        <dbReference type="Pfam" id="PF04536"/>
    </source>
</evidence>
<keyword evidence="3" id="KW-1185">Reference proteome</keyword>
<dbReference type="Gene3D" id="3.10.310.50">
    <property type="match status" value="1"/>
</dbReference>
<reference evidence="2 3" key="1">
    <citation type="journal article" date="2016" name="Int. J. Syst. Evol. Microbiol.">
        <title>Panacibacter ginsenosidivorans gen. nov., sp. nov., with ginsenoside converting activity isolated from soil of a ginseng field.</title>
        <authorList>
            <person name="Siddiqi M.Z."/>
            <person name="Muhammad Shafi S."/>
            <person name="Choi K.D."/>
            <person name="Im W.T."/>
        </authorList>
    </citation>
    <scope>NUCLEOTIDE SEQUENCE [LARGE SCALE GENOMIC DNA]</scope>
    <source>
        <strain evidence="2 3">Gsoil1550</strain>
    </source>
</reference>
<dbReference type="KEGG" id="pgin:FRZ67_12445"/>
<sequence length="66" mass="7556">MVIGISSNYRRIRIEIGYGLENILSDSETKQTIDNDFIPLFKQGEYYGGTLNGLPALIRKLYENSR</sequence>
<name>A0A5B8VIU6_9BACT</name>
<protein>
    <submittedName>
        <fullName evidence="2">TPM domain-containing protein</fullName>
    </submittedName>
</protein>